<feature type="compositionally biased region" description="Basic residues" evidence="1">
    <location>
        <begin position="33"/>
        <end position="47"/>
    </location>
</feature>
<dbReference type="AlphaFoldDB" id="A0AAD1W612"/>
<protein>
    <submittedName>
        <fullName evidence="2">Uncharacterized protein</fullName>
    </submittedName>
</protein>
<dbReference type="Proteomes" id="UP001295444">
    <property type="component" value="Chromosome 04"/>
</dbReference>
<keyword evidence="3" id="KW-1185">Reference proteome</keyword>
<sequence length="70" mass="7783">MNTLIVELQPPTMHPANNSSTPQPSPETPQLNKPRKHKAQHLPKTNKRVQGPSLSEQKIDFLLQHISGIG</sequence>
<dbReference type="EMBL" id="OW240915">
    <property type="protein sequence ID" value="CAH2285745.1"/>
    <property type="molecule type" value="Genomic_DNA"/>
</dbReference>
<gene>
    <name evidence="2" type="ORF">PECUL_23A020988</name>
</gene>
<organism evidence="2 3">
    <name type="scientific">Pelobates cultripes</name>
    <name type="common">Western spadefoot toad</name>
    <dbReference type="NCBI Taxonomy" id="61616"/>
    <lineage>
        <taxon>Eukaryota</taxon>
        <taxon>Metazoa</taxon>
        <taxon>Chordata</taxon>
        <taxon>Craniata</taxon>
        <taxon>Vertebrata</taxon>
        <taxon>Euteleostomi</taxon>
        <taxon>Amphibia</taxon>
        <taxon>Batrachia</taxon>
        <taxon>Anura</taxon>
        <taxon>Pelobatoidea</taxon>
        <taxon>Pelobatidae</taxon>
        <taxon>Pelobates</taxon>
    </lineage>
</organism>
<evidence type="ECO:0000313" key="3">
    <source>
        <dbReference type="Proteomes" id="UP001295444"/>
    </source>
</evidence>
<accession>A0AAD1W612</accession>
<evidence type="ECO:0000313" key="2">
    <source>
        <dbReference type="EMBL" id="CAH2285745.1"/>
    </source>
</evidence>
<feature type="region of interest" description="Disordered" evidence="1">
    <location>
        <begin position="1"/>
        <end position="55"/>
    </location>
</feature>
<name>A0AAD1W612_PELCU</name>
<reference evidence="2" key="1">
    <citation type="submission" date="2022-03" db="EMBL/GenBank/DDBJ databases">
        <authorList>
            <person name="Alioto T."/>
            <person name="Alioto T."/>
            <person name="Gomez Garrido J."/>
        </authorList>
    </citation>
    <scope>NUCLEOTIDE SEQUENCE</scope>
</reference>
<proteinExistence type="predicted"/>
<evidence type="ECO:0000256" key="1">
    <source>
        <dbReference type="SAM" id="MobiDB-lite"/>
    </source>
</evidence>